<sequence length="129" mass="14318">MLDVPNNEVLHRSTCPSCGKLWISFSPSFSGDSLYKQAIVCGNLVAVGDSVLVGTADSEQLPPIYYIEDQETFRGGRNVGLKAYAVCQFLEIEVPKEQGSAKSTEVKYKEISDMRTDHQKKHTALTFEK</sequence>
<name>A0AAE0CSB2_9ROSI</name>
<keyword evidence="2" id="KW-1185">Reference proteome</keyword>
<dbReference type="AlphaFoldDB" id="A0AAE0CSB2"/>
<dbReference type="Proteomes" id="UP001280121">
    <property type="component" value="Unassembled WGS sequence"/>
</dbReference>
<evidence type="ECO:0000313" key="2">
    <source>
        <dbReference type="Proteomes" id="UP001280121"/>
    </source>
</evidence>
<gene>
    <name evidence="1" type="ORF">Ddye_000384</name>
</gene>
<accession>A0AAE0CSB2</accession>
<comment type="caution">
    <text evidence="1">The sequence shown here is derived from an EMBL/GenBank/DDBJ whole genome shotgun (WGS) entry which is preliminary data.</text>
</comment>
<dbReference type="EMBL" id="JANJYI010000001">
    <property type="protein sequence ID" value="KAK2661810.1"/>
    <property type="molecule type" value="Genomic_DNA"/>
</dbReference>
<evidence type="ECO:0000313" key="1">
    <source>
        <dbReference type="EMBL" id="KAK2661810.1"/>
    </source>
</evidence>
<proteinExistence type="predicted"/>
<protein>
    <submittedName>
        <fullName evidence="1">Uncharacterized protein</fullName>
    </submittedName>
</protein>
<organism evidence="1 2">
    <name type="scientific">Dipteronia dyeriana</name>
    <dbReference type="NCBI Taxonomy" id="168575"/>
    <lineage>
        <taxon>Eukaryota</taxon>
        <taxon>Viridiplantae</taxon>
        <taxon>Streptophyta</taxon>
        <taxon>Embryophyta</taxon>
        <taxon>Tracheophyta</taxon>
        <taxon>Spermatophyta</taxon>
        <taxon>Magnoliopsida</taxon>
        <taxon>eudicotyledons</taxon>
        <taxon>Gunneridae</taxon>
        <taxon>Pentapetalae</taxon>
        <taxon>rosids</taxon>
        <taxon>malvids</taxon>
        <taxon>Sapindales</taxon>
        <taxon>Sapindaceae</taxon>
        <taxon>Hippocastanoideae</taxon>
        <taxon>Acereae</taxon>
        <taxon>Dipteronia</taxon>
    </lineage>
</organism>
<reference evidence="1" key="1">
    <citation type="journal article" date="2023" name="Plant J.">
        <title>Genome sequences and population genomics provide insights into the demographic history, inbreeding, and mutation load of two 'living fossil' tree species of Dipteronia.</title>
        <authorList>
            <person name="Feng Y."/>
            <person name="Comes H.P."/>
            <person name="Chen J."/>
            <person name="Zhu S."/>
            <person name="Lu R."/>
            <person name="Zhang X."/>
            <person name="Li P."/>
            <person name="Qiu J."/>
            <person name="Olsen K.M."/>
            <person name="Qiu Y."/>
        </authorList>
    </citation>
    <scope>NUCLEOTIDE SEQUENCE</scope>
    <source>
        <strain evidence="1">KIB01</strain>
    </source>
</reference>